<dbReference type="RefSeq" id="WP_190617832.1">
    <property type="nucleotide sequence ID" value="NZ_CP061538.1"/>
</dbReference>
<dbReference type="KEGG" id="rama:IDM48_02060"/>
<dbReference type="Gene3D" id="3.40.50.1110">
    <property type="entry name" value="SGNH hydrolase"/>
    <property type="match status" value="1"/>
</dbReference>
<evidence type="ECO:0000313" key="2">
    <source>
        <dbReference type="EMBL" id="QNV40247.1"/>
    </source>
</evidence>
<accession>A0A7H2BKQ1</accession>
<organism evidence="2 3">
    <name type="scientific">Rothia amarae</name>
    <dbReference type="NCBI Taxonomy" id="169480"/>
    <lineage>
        <taxon>Bacteria</taxon>
        <taxon>Bacillati</taxon>
        <taxon>Actinomycetota</taxon>
        <taxon>Actinomycetes</taxon>
        <taxon>Micrococcales</taxon>
        <taxon>Micrococcaceae</taxon>
        <taxon>Rothia</taxon>
    </lineage>
</organism>
<sequence length="376" mass="41478">MKNSFRSLLGGAATLALVGASVPAYATTTGTTGDPVSDTCIINGPKAEHQTDQSCVALKKFAEENGMGKADGAGTAQEPGVTNVYRLSTYLFSQHFEKGWLVYSMDTGAVHPMSDEVYDFWTNPQNSDFSREIFRIGLPVDYRMDLSKDPAHPGSGITTVFDNGMNDHRFYLRFDPVKNRVMDYAENFSGKGLSWSDSITIDGPFPSHADLVSTGLKDAGYEPHDAGYIETSLASFPSFNNLASLMEKHLIALPEGTPWVVNVETTQLDATSKADREDTLENARFLAQQLHQVYPNSHIVFHGVLTADDETEINTFNAQMNQAVTEEGTSFVDTSGWVTRYNLKPYMQSDSHILNETGVQKVSYQMKWAIRHAIGQ</sequence>
<name>A0A7H2BKQ1_9MICC</name>
<feature type="signal peptide" evidence="1">
    <location>
        <begin position="1"/>
        <end position="26"/>
    </location>
</feature>
<keyword evidence="1" id="KW-0732">Signal</keyword>
<evidence type="ECO:0008006" key="4">
    <source>
        <dbReference type="Google" id="ProtNLM"/>
    </source>
</evidence>
<evidence type="ECO:0000313" key="3">
    <source>
        <dbReference type="Proteomes" id="UP000516421"/>
    </source>
</evidence>
<feature type="chain" id="PRO_5028895158" description="SGNH/GDSL hydrolase family protein" evidence="1">
    <location>
        <begin position="27"/>
        <end position="376"/>
    </location>
</feature>
<proteinExistence type="predicted"/>
<dbReference type="AlphaFoldDB" id="A0A7H2BKQ1"/>
<evidence type="ECO:0000256" key="1">
    <source>
        <dbReference type="SAM" id="SignalP"/>
    </source>
</evidence>
<keyword evidence="3" id="KW-1185">Reference proteome</keyword>
<gene>
    <name evidence="2" type="ORF">IDM48_02060</name>
</gene>
<dbReference type="Proteomes" id="UP000516421">
    <property type="component" value="Chromosome"/>
</dbReference>
<reference evidence="2 3" key="1">
    <citation type="submission" date="2020-09" db="EMBL/GenBank/DDBJ databases">
        <title>Investigation of environmental microbe.</title>
        <authorList>
            <person name="Ou Y."/>
            <person name="Kang Q."/>
        </authorList>
    </citation>
    <scope>NUCLEOTIDE SEQUENCE [LARGE SCALE GENOMIC DNA]</scope>
    <source>
        <strain evidence="2 3">KJZ-9</strain>
    </source>
</reference>
<dbReference type="EMBL" id="CP061538">
    <property type="protein sequence ID" value="QNV40247.1"/>
    <property type="molecule type" value="Genomic_DNA"/>
</dbReference>
<dbReference type="InterPro" id="IPR036514">
    <property type="entry name" value="SGNH_hydro_sf"/>
</dbReference>
<protein>
    <recommendedName>
        <fullName evidence="4">SGNH/GDSL hydrolase family protein</fullName>
    </recommendedName>
</protein>
<dbReference type="SUPFAM" id="SSF52266">
    <property type="entry name" value="SGNH hydrolase"/>
    <property type="match status" value="1"/>
</dbReference>